<dbReference type="OrthoDB" id="10253869at2759"/>
<dbReference type="STRING" id="1209931.A0A135URU1"/>
<dbReference type="Pfam" id="PF16177">
    <property type="entry name" value="ACAS_N"/>
    <property type="match status" value="1"/>
</dbReference>
<feature type="domain" description="Acetyl-coenzyme A synthetase N-terminal" evidence="1">
    <location>
        <begin position="40"/>
        <end position="74"/>
    </location>
</feature>
<comment type="caution">
    <text evidence="2">The sequence shown here is derived from an EMBL/GenBank/DDBJ whole genome shotgun (WGS) entry which is preliminary data.</text>
</comment>
<accession>A0A135URU1</accession>
<dbReference type="Gene3D" id="3.40.50.12780">
    <property type="entry name" value="N-terminal domain of ligase-like"/>
    <property type="match status" value="1"/>
</dbReference>
<name>A0A135URU1_9PEZI</name>
<proteinExistence type="predicted"/>
<organism evidence="2 3">
    <name type="scientific">Colletotrichum salicis</name>
    <dbReference type="NCBI Taxonomy" id="1209931"/>
    <lineage>
        <taxon>Eukaryota</taxon>
        <taxon>Fungi</taxon>
        <taxon>Dikarya</taxon>
        <taxon>Ascomycota</taxon>
        <taxon>Pezizomycotina</taxon>
        <taxon>Sordariomycetes</taxon>
        <taxon>Hypocreomycetidae</taxon>
        <taxon>Glomerellales</taxon>
        <taxon>Glomerellaceae</taxon>
        <taxon>Colletotrichum</taxon>
        <taxon>Colletotrichum acutatum species complex</taxon>
    </lineage>
</organism>
<dbReference type="InterPro" id="IPR042099">
    <property type="entry name" value="ANL_N_sf"/>
</dbReference>
<sequence length="118" mass="13745">MTITSVTRNELWRHPDPASTPMWAFLLQVNQKYGLELADYPGLYKWSVENVAEFWEEVWHSVGITASKPFDKVRWFMLFVNFPKLNSTSSSVCPTHAWRALTANLEGRRQDVKEKEVV</sequence>
<dbReference type="GO" id="GO:0030729">
    <property type="term" value="F:acetoacetate-CoA ligase activity"/>
    <property type="evidence" value="ECO:0007669"/>
    <property type="project" value="TreeGrafter"/>
</dbReference>
<evidence type="ECO:0000259" key="1">
    <source>
        <dbReference type="Pfam" id="PF16177"/>
    </source>
</evidence>
<evidence type="ECO:0000313" key="2">
    <source>
        <dbReference type="EMBL" id="KXH63108.1"/>
    </source>
</evidence>
<dbReference type="AlphaFoldDB" id="A0A135URU1"/>
<dbReference type="EMBL" id="JFFI01001122">
    <property type="protein sequence ID" value="KXH63108.1"/>
    <property type="molecule type" value="Genomic_DNA"/>
</dbReference>
<evidence type="ECO:0000313" key="3">
    <source>
        <dbReference type="Proteomes" id="UP000070121"/>
    </source>
</evidence>
<dbReference type="Proteomes" id="UP000070121">
    <property type="component" value="Unassembled WGS sequence"/>
</dbReference>
<dbReference type="InterPro" id="IPR032387">
    <property type="entry name" value="ACAS_N"/>
</dbReference>
<keyword evidence="2" id="KW-0436">Ligase</keyword>
<keyword evidence="3" id="KW-1185">Reference proteome</keyword>
<dbReference type="PANTHER" id="PTHR42921:SF1">
    <property type="entry name" value="ACETOACETYL-COA SYNTHETASE"/>
    <property type="match status" value="1"/>
</dbReference>
<reference evidence="2 3" key="1">
    <citation type="submission" date="2014-02" db="EMBL/GenBank/DDBJ databases">
        <title>The genome sequence of Colletotrichum salicis CBS 607.94.</title>
        <authorList>
            <person name="Baroncelli R."/>
            <person name="Thon M.R."/>
        </authorList>
    </citation>
    <scope>NUCLEOTIDE SEQUENCE [LARGE SCALE GENOMIC DNA]</scope>
    <source>
        <strain evidence="2 3">CBS 607.94</strain>
    </source>
</reference>
<gene>
    <name evidence="2" type="ORF">CSAL01_13304</name>
</gene>
<dbReference type="PANTHER" id="PTHR42921">
    <property type="entry name" value="ACETOACETYL-COA SYNTHETASE"/>
    <property type="match status" value="1"/>
</dbReference>
<protein>
    <submittedName>
        <fullName evidence="2">Acetoacetate-CoA ligase</fullName>
    </submittedName>
</protein>